<sequence length="172" mass="19647">MRFSFMPLSREGVLALFEWRYPEPYQVYNLGGEYMEEALAELTDQRSPYYAAYDEQGLLAGFINVGTSALVWDAGEPRVFIDGEHGTTALGLGLRPDLTGHGLGLSFVESALTFLRDQFSPRQIRLFVLAWNKRALRVYEQAGFQQIRAFTQVNRFGTSDFIEMCLNIEQER</sequence>
<dbReference type="RefSeq" id="WP_220194007.1">
    <property type="nucleotide sequence ID" value="NZ_BNJF01000001.1"/>
</dbReference>
<evidence type="ECO:0000313" key="3">
    <source>
        <dbReference type="Proteomes" id="UP000612362"/>
    </source>
</evidence>
<comment type="caution">
    <text evidence="2">The sequence shown here is derived from an EMBL/GenBank/DDBJ whole genome shotgun (WGS) entry which is preliminary data.</text>
</comment>
<feature type="domain" description="N-acetyltransferase" evidence="1">
    <location>
        <begin position="3"/>
        <end position="169"/>
    </location>
</feature>
<dbReference type="EMBL" id="BNJF01000001">
    <property type="protein sequence ID" value="GHO44627.1"/>
    <property type="molecule type" value="Genomic_DNA"/>
</dbReference>
<dbReference type="PROSITE" id="PS51186">
    <property type="entry name" value="GNAT"/>
    <property type="match status" value="1"/>
</dbReference>
<evidence type="ECO:0000313" key="2">
    <source>
        <dbReference type="EMBL" id="GHO44627.1"/>
    </source>
</evidence>
<dbReference type="Pfam" id="PF00583">
    <property type="entry name" value="Acetyltransf_1"/>
    <property type="match status" value="1"/>
</dbReference>
<evidence type="ECO:0000259" key="1">
    <source>
        <dbReference type="PROSITE" id="PS51186"/>
    </source>
</evidence>
<dbReference type="AlphaFoldDB" id="A0A8J3HV53"/>
<dbReference type="SUPFAM" id="SSF55729">
    <property type="entry name" value="Acyl-CoA N-acyltransferases (Nat)"/>
    <property type="match status" value="1"/>
</dbReference>
<organism evidence="2 3">
    <name type="scientific">Ktedonospora formicarum</name>
    <dbReference type="NCBI Taxonomy" id="2778364"/>
    <lineage>
        <taxon>Bacteria</taxon>
        <taxon>Bacillati</taxon>
        <taxon>Chloroflexota</taxon>
        <taxon>Ktedonobacteria</taxon>
        <taxon>Ktedonobacterales</taxon>
        <taxon>Ktedonobacteraceae</taxon>
        <taxon>Ktedonospora</taxon>
    </lineage>
</organism>
<protein>
    <recommendedName>
        <fullName evidence="1">N-acetyltransferase domain-containing protein</fullName>
    </recommendedName>
</protein>
<gene>
    <name evidence="2" type="ORF">KSX_27900</name>
</gene>
<dbReference type="InterPro" id="IPR000182">
    <property type="entry name" value="GNAT_dom"/>
</dbReference>
<keyword evidence="3" id="KW-1185">Reference proteome</keyword>
<accession>A0A8J3HV53</accession>
<dbReference type="Gene3D" id="3.40.630.30">
    <property type="match status" value="1"/>
</dbReference>
<dbReference type="InterPro" id="IPR016181">
    <property type="entry name" value="Acyl_CoA_acyltransferase"/>
</dbReference>
<dbReference type="Proteomes" id="UP000612362">
    <property type="component" value="Unassembled WGS sequence"/>
</dbReference>
<dbReference type="GO" id="GO:0016747">
    <property type="term" value="F:acyltransferase activity, transferring groups other than amino-acyl groups"/>
    <property type="evidence" value="ECO:0007669"/>
    <property type="project" value="InterPro"/>
</dbReference>
<name>A0A8J3HV53_9CHLR</name>
<proteinExistence type="predicted"/>
<reference evidence="2" key="1">
    <citation type="submission" date="2020-10" db="EMBL/GenBank/DDBJ databases">
        <title>Taxonomic study of unclassified bacteria belonging to the class Ktedonobacteria.</title>
        <authorList>
            <person name="Yabe S."/>
            <person name="Wang C.M."/>
            <person name="Zheng Y."/>
            <person name="Sakai Y."/>
            <person name="Cavaletti L."/>
            <person name="Monciardini P."/>
            <person name="Donadio S."/>
        </authorList>
    </citation>
    <scope>NUCLEOTIDE SEQUENCE</scope>
    <source>
        <strain evidence="2">SOSP1-1</strain>
    </source>
</reference>